<dbReference type="Pfam" id="PF25381">
    <property type="entry name" value="PH_26"/>
    <property type="match status" value="1"/>
</dbReference>
<feature type="domain" description="PH" evidence="2">
    <location>
        <begin position="120"/>
        <end position="222"/>
    </location>
</feature>
<dbReference type="SUPFAM" id="SSF50729">
    <property type="entry name" value="PH domain-like"/>
    <property type="match status" value="1"/>
</dbReference>
<feature type="compositionally biased region" description="Acidic residues" evidence="1">
    <location>
        <begin position="696"/>
        <end position="705"/>
    </location>
</feature>
<dbReference type="SMART" id="SM00233">
    <property type="entry name" value="PH"/>
    <property type="match status" value="2"/>
</dbReference>
<feature type="compositionally biased region" description="Basic and acidic residues" evidence="1">
    <location>
        <begin position="20"/>
        <end position="29"/>
    </location>
</feature>
<sequence>MPRANPFLRRASSPGTIHQHNSENTKEHLAAPSLPTQPVKLPQASLSDPALKAPIARPSTFRNTQSRSTSIRPSRFIKATIPTSSVSSPIMPLDDTTSSTVSSSSHMGMLIRLFDTFTQKIYIEGYLMKHQHDNKKARTKMFVELSGSTLTLWDTELPGSAIMPTYLHITDTTTVYSSPIIDSYNKKKHIFVVQNNKAAISFETFDEPTMIRWVSAIRLCSFEKQKLHQLFTLRLLLPHASTSTAETKAGTFLQVRLPGSTIWQKHWVVLSEQHLPQRNKRFLRRPSYVTAENQQKILLYETKKSRTPLCSFSDISHAYAVYPESPQLIEKGSMIHVSGLSNKTQEQVECWFMADHSQLTIQWLLALYDTFKLYGRPGFLLDDASNPKALNFGEPCQDMSTTVYPKLFLETNDVIQTMVASSIPNQQIESIFLSAIRDKTQQTEKSERPAGIRANSLPLITVITPPDAEQPKEEEALPAPFKFARQIADSSDESSDEGEDEADDDEDQDSDDEPIGKKSINDLEVATEGMSLSPTANKSFADNLIPDFDFGNGFDVPKNIMAAAVSASQTLPTRGSRQQGSRHRSSMTLFTDPASERDQGNSSLLHKRKASMPITTASTKERSSSFSSDFFSSNASLSPPTHVRGASSSLFGDFSLTTNFDKFLDEPLDYHRKFSLPFSPMESNSRSTSSSNQFNEWEDLEDEETMDNKSSQQPYHNEDDQQSLYELNGPMIPSLGDHFAPQNSLLDTYLGDQLSAKEQIEYAKATGQPLIQVSTKKEISMPQGGLVGMISQREKDRKEGTGLRVAERVNKHHAQQDRFEREKELMLLEQRQQQIMKHQMMLYANGFGVPPMPAMHPHPFMMNPMPITPLNMAMLHQQSTNGLCLTPQQYSPMIHSAPSSPYRNGPIRSPPLHSPTMGYFGGLPQSGPGLTTPTLPQGRKFSRPLLDGIEELSTNRKSPVASTSSGTSSIRI</sequence>
<reference evidence="3 4" key="1">
    <citation type="journal article" date="2018" name="G3 (Bethesda)">
        <title>Phylogenetic and Phylogenomic Definition of Rhizopus Species.</title>
        <authorList>
            <person name="Gryganskyi A.P."/>
            <person name="Golan J."/>
            <person name="Dolatabadi S."/>
            <person name="Mondo S."/>
            <person name="Robb S."/>
            <person name="Idnurm A."/>
            <person name="Muszewska A."/>
            <person name="Steczkiewicz K."/>
            <person name="Masonjones S."/>
            <person name="Liao H.L."/>
            <person name="Gajdeczka M.T."/>
            <person name="Anike F."/>
            <person name="Vuek A."/>
            <person name="Anishchenko I.M."/>
            <person name="Voigt K."/>
            <person name="de Hoog G.S."/>
            <person name="Smith M.E."/>
            <person name="Heitman J."/>
            <person name="Vilgalys R."/>
            <person name="Stajich J.E."/>
        </authorList>
    </citation>
    <scope>NUCLEOTIDE SEQUENCE [LARGE SCALE GENOMIC DNA]</scope>
    <source>
        <strain evidence="3 4">LSU 92-RS-03</strain>
    </source>
</reference>
<organism evidence="3 4">
    <name type="scientific">Rhizopus stolonifer</name>
    <name type="common">Rhizopus nigricans</name>
    <dbReference type="NCBI Taxonomy" id="4846"/>
    <lineage>
        <taxon>Eukaryota</taxon>
        <taxon>Fungi</taxon>
        <taxon>Fungi incertae sedis</taxon>
        <taxon>Mucoromycota</taxon>
        <taxon>Mucoromycotina</taxon>
        <taxon>Mucoromycetes</taxon>
        <taxon>Mucorales</taxon>
        <taxon>Mucorineae</taxon>
        <taxon>Rhizopodaceae</taxon>
        <taxon>Rhizopus</taxon>
    </lineage>
</organism>
<feature type="region of interest" description="Disordered" evidence="1">
    <location>
        <begin position="568"/>
        <end position="620"/>
    </location>
</feature>
<dbReference type="InterPro" id="IPR058155">
    <property type="entry name" value="Skg3/CAF120-like_PH"/>
</dbReference>
<dbReference type="STRING" id="4846.A0A367KPN5"/>
<gene>
    <name evidence="3" type="ORF">CU098_005794</name>
</gene>
<dbReference type="OrthoDB" id="5563754at2759"/>
<feature type="non-terminal residue" evidence="3">
    <location>
        <position position="1"/>
    </location>
</feature>
<evidence type="ECO:0000313" key="3">
    <source>
        <dbReference type="EMBL" id="RCI04107.1"/>
    </source>
</evidence>
<dbReference type="Pfam" id="PF00169">
    <property type="entry name" value="PH"/>
    <property type="match status" value="1"/>
</dbReference>
<evidence type="ECO:0000313" key="4">
    <source>
        <dbReference type="Proteomes" id="UP000253551"/>
    </source>
</evidence>
<evidence type="ECO:0000259" key="2">
    <source>
        <dbReference type="PROSITE" id="PS50003"/>
    </source>
</evidence>
<feature type="compositionally biased region" description="Polar residues" evidence="1">
    <location>
        <begin position="60"/>
        <end position="71"/>
    </location>
</feature>
<dbReference type="InterPro" id="IPR011993">
    <property type="entry name" value="PH-like_dom_sf"/>
</dbReference>
<feature type="compositionally biased region" description="Low complexity" evidence="1">
    <location>
        <begin position="679"/>
        <end position="691"/>
    </location>
</feature>
<dbReference type="Proteomes" id="UP000253551">
    <property type="component" value="Unassembled WGS sequence"/>
</dbReference>
<feature type="compositionally biased region" description="Acidic residues" evidence="1">
    <location>
        <begin position="490"/>
        <end position="513"/>
    </location>
</feature>
<dbReference type="Gene3D" id="2.30.29.30">
    <property type="entry name" value="Pleckstrin-homology domain (PH domain)/Phosphotyrosine-binding domain (PTB)"/>
    <property type="match status" value="1"/>
</dbReference>
<dbReference type="PROSITE" id="PS50003">
    <property type="entry name" value="PH_DOMAIN"/>
    <property type="match status" value="1"/>
</dbReference>
<feature type="region of interest" description="Disordered" evidence="1">
    <location>
        <begin position="677"/>
        <end position="719"/>
    </location>
</feature>
<dbReference type="AlphaFoldDB" id="A0A367KPN5"/>
<feature type="region of interest" description="Disordered" evidence="1">
    <location>
        <begin position="1"/>
        <end position="71"/>
    </location>
</feature>
<accession>A0A367KPN5</accession>
<proteinExistence type="predicted"/>
<feature type="region of interest" description="Disordered" evidence="1">
    <location>
        <begin position="488"/>
        <end position="523"/>
    </location>
</feature>
<comment type="caution">
    <text evidence="3">The sequence shown here is derived from an EMBL/GenBank/DDBJ whole genome shotgun (WGS) entry which is preliminary data.</text>
</comment>
<protein>
    <recommendedName>
        <fullName evidence="2">PH domain-containing protein</fullName>
    </recommendedName>
</protein>
<dbReference type="EMBL" id="PJQM01000786">
    <property type="protein sequence ID" value="RCI04107.1"/>
    <property type="molecule type" value="Genomic_DNA"/>
</dbReference>
<keyword evidence="4" id="KW-1185">Reference proteome</keyword>
<name>A0A367KPN5_RHIST</name>
<dbReference type="InterPro" id="IPR001849">
    <property type="entry name" value="PH_domain"/>
</dbReference>
<feature type="region of interest" description="Disordered" evidence="1">
    <location>
        <begin position="950"/>
        <end position="972"/>
    </location>
</feature>
<feature type="compositionally biased region" description="Low complexity" evidence="1">
    <location>
        <begin position="962"/>
        <end position="972"/>
    </location>
</feature>
<evidence type="ECO:0000256" key="1">
    <source>
        <dbReference type="SAM" id="MobiDB-lite"/>
    </source>
</evidence>